<evidence type="ECO:0000313" key="2">
    <source>
        <dbReference type="EMBL" id="NBC40783.1"/>
    </source>
</evidence>
<feature type="signal peptide" evidence="1">
    <location>
        <begin position="1"/>
        <end position="26"/>
    </location>
</feature>
<protein>
    <submittedName>
        <fullName evidence="2">Copper transporter</fullName>
    </submittedName>
</protein>
<organism evidence="2 3">
    <name type="scientific">Corallococcus exiguus</name>
    <dbReference type="NCBI Taxonomy" id="83462"/>
    <lineage>
        <taxon>Bacteria</taxon>
        <taxon>Pseudomonadati</taxon>
        <taxon>Myxococcota</taxon>
        <taxon>Myxococcia</taxon>
        <taxon>Myxococcales</taxon>
        <taxon>Cystobacterineae</taxon>
        <taxon>Myxococcaceae</taxon>
        <taxon>Corallococcus</taxon>
    </lineage>
</organism>
<evidence type="ECO:0000256" key="1">
    <source>
        <dbReference type="SAM" id="SignalP"/>
    </source>
</evidence>
<gene>
    <name evidence="2" type="ORF">GTZ93_13180</name>
</gene>
<reference evidence="2 3" key="1">
    <citation type="submission" date="2020-01" db="EMBL/GenBank/DDBJ databases">
        <title>The draft genome sequence of Corallococcus exiguus DSM 14696.</title>
        <authorList>
            <person name="Zhang X."/>
            <person name="Zhu H."/>
        </authorList>
    </citation>
    <scope>NUCLEOTIDE SEQUENCE [LARGE SCALE GENOMIC DNA]</scope>
    <source>
        <strain evidence="2 3">DSM 14696</strain>
    </source>
</reference>
<evidence type="ECO:0000313" key="3">
    <source>
        <dbReference type="Proteomes" id="UP000537825"/>
    </source>
</evidence>
<dbReference type="InterPro" id="IPR008972">
    <property type="entry name" value="Cupredoxin"/>
</dbReference>
<accession>A0A7X5BT28</accession>
<proteinExistence type="predicted"/>
<dbReference type="SUPFAM" id="SSF49503">
    <property type="entry name" value="Cupredoxins"/>
    <property type="match status" value="1"/>
</dbReference>
<dbReference type="AlphaFoldDB" id="A0A7X5BT28"/>
<dbReference type="Proteomes" id="UP000537825">
    <property type="component" value="Unassembled WGS sequence"/>
</dbReference>
<comment type="caution">
    <text evidence="2">The sequence shown here is derived from an EMBL/GenBank/DDBJ whole genome shotgun (WGS) entry which is preliminary data.</text>
</comment>
<dbReference type="Gene3D" id="2.60.40.420">
    <property type="entry name" value="Cupredoxins - blue copper proteins"/>
    <property type="match status" value="1"/>
</dbReference>
<name>A0A7X5BT28_9BACT</name>
<sequence>MPPSSRRIVVLTVAAVLVGVTQLACSKEPTAAKAPEADEHRGHGYTALVDDGHVVNGKLMLEMSVTEKGFEPSSGGLLQKNQPVTLLVTRRTEATCATSLVMADYGIDAKLPLNTLVEIAFTPRQSGTLHYGCPTGETTGRFFVQ</sequence>
<keyword evidence="3" id="KW-1185">Reference proteome</keyword>
<dbReference type="RefSeq" id="WP_139923360.1">
    <property type="nucleotide sequence ID" value="NZ_CBCSLE010000066.1"/>
</dbReference>
<dbReference type="EMBL" id="JAAAPK010000003">
    <property type="protein sequence ID" value="NBC40783.1"/>
    <property type="molecule type" value="Genomic_DNA"/>
</dbReference>
<feature type="chain" id="PRO_5031128437" evidence="1">
    <location>
        <begin position="27"/>
        <end position="145"/>
    </location>
</feature>
<keyword evidence="1" id="KW-0732">Signal</keyword>